<organism evidence="2 3">
    <name type="scientific">Evansella alkalicola</name>
    <dbReference type="NCBI Taxonomy" id="745819"/>
    <lineage>
        <taxon>Bacteria</taxon>
        <taxon>Bacillati</taxon>
        <taxon>Bacillota</taxon>
        <taxon>Bacilli</taxon>
        <taxon>Bacillales</taxon>
        <taxon>Bacillaceae</taxon>
        <taxon>Evansella</taxon>
    </lineage>
</organism>
<evidence type="ECO:0000313" key="2">
    <source>
        <dbReference type="EMBL" id="MBU9721312.1"/>
    </source>
</evidence>
<reference evidence="2 3" key="1">
    <citation type="submission" date="2021-06" db="EMBL/GenBank/DDBJ databases">
        <title>Bacillus sp. RD4P76, an endophyte from a halophyte.</title>
        <authorList>
            <person name="Sun J.-Q."/>
        </authorList>
    </citation>
    <scope>NUCLEOTIDE SEQUENCE [LARGE SCALE GENOMIC DNA]</scope>
    <source>
        <strain evidence="2 3">JCM 17098</strain>
    </source>
</reference>
<dbReference type="Pfam" id="PF02643">
    <property type="entry name" value="DUF192"/>
    <property type="match status" value="1"/>
</dbReference>
<dbReference type="Proteomes" id="UP000790580">
    <property type="component" value="Unassembled WGS sequence"/>
</dbReference>
<dbReference type="Gene3D" id="2.60.120.1140">
    <property type="entry name" value="Protein of unknown function DUF192"/>
    <property type="match status" value="1"/>
</dbReference>
<comment type="caution">
    <text evidence="2">The sequence shown here is derived from an EMBL/GenBank/DDBJ whole genome shotgun (WGS) entry which is preliminary data.</text>
</comment>
<dbReference type="PANTHER" id="PTHR37953">
    <property type="entry name" value="UPF0127 PROTEIN MJ1496"/>
    <property type="match status" value="1"/>
</dbReference>
<keyword evidence="1" id="KW-0812">Transmembrane</keyword>
<feature type="transmembrane region" description="Helical" evidence="1">
    <location>
        <begin position="41"/>
        <end position="63"/>
    </location>
</feature>
<dbReference type="EMBL" id="JAHQCR010000034">
    <property type="protein sequence ID" value="MBU9721312.1"/>
    <property type="molecule type" value="Genomic_DNA"/>
</dbReference>
<keyword evidence="3" id="KW-1185">Reference proteome</keyword>
<evidence type="ECO:0000256" key="1">
    <source>
        <dbReference type="SAM" id="Phobius"/>
    </source>
</evidence>
<name>A0ABS6JST9_9BACI</name>
<evidence type="ECO:0000313" key="3">
    <source>
        <dbReference type="Proteomes" id="UP000790580"/>
    </source>
</evidence>
<proteinExistence type="predicted"/>
<accession>A0ABS6JST9</accession>
<sequence length="112" mass="12947">MQVITESNIRQVQITIHRYDTFFLRLKGLMFRFSPIKNEGILLYPCNSIHMFFMFFPIDVIFLNAKNEVILTKEAVKPWKVIFPVKQAIAVLELPVGSISQYEIQAGSVINV</sequence>
<dbReference type="PANTHER" id="PTHR37953:SF1">
    <property type="entry name" value="UPF0127 PROTEIN MJ1496"/>
    <property type="match status" value="1"/>
</dbReference>
<dbReference type="InterPro" id="IPR038695">
    <property type="entry name" value="Saro_0823-like_sf"/>
</dbReference>
<dbReference type="RefSeq" id="WP_088075524.1">
    <property type="nucleotide sequence ID" value="NZ_JAHQCR010000034.1"/>
</dbReference>
<gene>
    <name evidence="2" type="ORF">KS407_07595</name>
</gene>
<keyword evidence="1" id="KW-0472">Membrane</keyword>
<dbReference type="InterPro" id="IPR003795">
    <property type="entry name" value="DUF192"/>
</dbReference>
<keyword evidence="1" id="KW-1133">Transmembrane helix</keyword>
<protein>
    <submittedName>
        <fullName evidence="2">DUF192 domain-containing protein</fullName>
    </submittedName>
</protein>